<evidence type="ECO:0000313" key="4">
    <source>
        <dbReference type="Proteomes" id="UP000660862"/>
    </source>
</evidence>
<dbReference type="PROSITE" id="PS51257">
    <property type="entry name" value="PROKAR_LIPOPROTEIN"/>
    <property type="match status" value="1"/>
</dbReference>
<accession>A0A917HAU6</accession>
<proteinExistence type="predicted"/>
<protein>
    <recommendedName>
        <fullName evidence="2">Sialidase domain-containing protein</fullName>
    </recommendedName>
</protein>
<evidence type="ECO:0000259" key="2">
    <source>
        <dbReference type="Pfam" id="PF13088"/>
    </source>
</evidence>
<organism evidence="3 4">
    <name type="scientific">Parapedobacter pyrenivorans</name>
    <dbReference type="NCBI Taxonomy" id="1305674"/>
    <lineage>
        <taxon>Bacteria</taxon>
        <taxon>Pseudomonadati</taxon>
        <taxon>Bacteroidota</taxon>
        <taxon>Sphingobacteriia</taxon>
        <taxon>Sphingobacteriales</taxon>
        <taxon>Sphingobacteriaceae</taxon>
        <taxon>Parapedobacter</taxon>
    </lineage>
</organism>
<name>A0A917HAU6_9SPHI</name>
<gene>
    <name evidence="3" type="ORF">GCM10007415_00860</name>
</gene>
<keyword evidence="4" id="KW-1185">Reference proteome</keyword>
<reference evidence="3" key="2">
    <citation type="submission" date="2020-09" db="EMBL/GenBank/DDBJ databases">
        <authorList>
            <person name="Sun Q."/>
            <person name="Zhou Y."/>
        </authorList>
    </citation>
    <scope>NUCLEOTIDE SEQUENCE</scope>
    <source>
        <strain evidence="3">CGMCC 1.12195</strain>
    </source>
</reference>
<dbReference type="InterPro" id="IPR011040">
    <property type="entry name" value="Sialidase"/>
</dbReference>
<dbReference type="PANTHER" id="PTHR43752">
    <property type="entry name" value="BNR/ASP-BOX REPEAT FAMILY PROTEIN"/>
    <property type="match status" value="1"/>
</dbReference>
<dbReference type="Gene3D" id="2.120.10.10">
    <property type="match status" value="1"/>
</dbReference>
<dbReference type="InterPro" id="IPR036278">
    <property type="entry name" value="Sialidase_sf"/>
</dbReference>
<evidence type="ECO:0000313" key="3">
    <source>
        <dbReference type="EMBL" id="GGG73318.1"/>
    </source>
</evidence>
<dbReference type="Pfam" id="PF13088">
    <property type="entry name" value="BNR_2"/>
    <property type="match status" value="1"/>
</dbReference>
<keyword evidence="1" id="KW-0732">Signal</keyword>
<dbReference type="SUPFAM" id="SSF50939">
    <property type="entry name" value="Sialidases"/>
    <property type="match status" value="1"/>
</dbReference>
<dbReference type="CDD" id="cd15482">
    <property type="entry name" value="Sialidase_non-viral"/>
    <property type="match status" value="1"/>
</dbReference>
<dbReference type="Proteomes" id="UP000660862">
    <property type="component" value="Unassembled WGS sequence"/>
</dbReference>
<dbReference type="AlphaFoldDB" id="A0A917HAU6"/>
<evidence type="ECO:0000256" key="1">
    <source>
        <dbReference type="SAM" id="SignalP"/>
    </source>
</evidence>
<sequence>MYKIRIVFLLACLVAVSSCVKTYFPIEEAEETEPPYSGPPRIKELVVSHVDENTTNLRLEVEGDDVELGSFVLRMYDFTSAEHIDDFFMHTNNYWYLNGSTLPSKSYNLTDNGIRDLDTTVNVFSYSFDISDWPDTSVYHFSAGWHTRPQTISYKSMSRQFTLVGGKLDTAKSANIDAAEHRVVYSNDTVYAAFPNLFKMNSGLLGLSFSTKAVRDHIDNTGGSMALVSSDGGYGWSTPTSPMYDISWLTQASDSLLLASAEGYIYVDESLRDSLIAEQRVVRDVRPGTIAYLGGARVSRRSATATAWQQHDPIPIPIELSGLMNHTSAASYITTVAGTKLRAVYGRRKVNLNNEGKSEIYFLRSDDDGQTWDCFPMLTAGISGLEITGVDETALVQAGNGNIIAIMRSRPTGNLWSSTSTDDGLTWSTPNKTDMRGFPADAIKLNDGRLLCVYGYREYPMGIRAAVSDDNGTTWDVDNEMIIRKDGQAAPADLGYPMVTELPNGKIFCVYYHTTDYVTTHIASTHFNIPD</sequence>
<feature type="signal peptide" evidence="1">
    <location>
        <begin position="1"/>
        <end position="22"/>
    </location>
</feature>
<dbReference type="EMBL" id="BMER01000001">
    <property type="protein sequence ID" value="GGG73318.1"/>
    <property type="molecule type" value="Genomic_DNA"/>
</dbReference>
<feature type="chain" id="PRO_5037892674" description="Sialidase domain-containing protein" evidence="1">
    <location>
        <begin position="23"/>
        <end position="531"/>
    </location>
</feature>
<feature type="domain" description="Sialidase" evidence="2">
    <location>
        <begin position="308"/>
        <end position="508"/>
    </location>
</feature>
<reference evidence="3" key="1">
    <citation type="journal article" date="2014" name="Int. J. Syst. Evol. Microbiol.">
        <title>Complete genome sequence of Corynebacterium casei LMG S-19264T (=DSM 44701T), isolated from a smear-ripened cheese.</title>
        <authorList>
            <consortium name="US DOE Joint Genome Institute (JGI-PGF)"/>
            <person name="Walter F."/>
            <person name="Albersmeier A."/>
            <person name="Kalinowski J."/>
            <person name="Ruckert C."/>
        </authorList>
    </citation>
    <scope>NUCLEOTIDE SEQUENCE</scope>
    <source>
        <strain evidence="3">CGMCC 1.12195</strain>
    </source>
</reference>
<dbReference type="PANTHER" id="PTHR43752:SF2">
    <property type="entry name" value="BNR_ASP-BOX REPEAT FAMILY PROTEIN"/>
    <property type="match status" value="1"/>
</dbReference>
<comment type="caution">
    <text evidence="3">The sequence shown here is derived from an EMBL/GenBank/DDBJ whole genome shotgun (WGS) entry which is preliminary data.</text>
</comment>